<dbReference type="PROSITE" id="PS50929">
    <property type="entry name" value="ABC_TM1F"/>
    <property type="match status" value="1"/>
</dbReference>
<dbReference type="GO" id="GO:0005886">
    <property type="term" value="C:plasma membrane"/>
    <property type="evidence" value="ECO:0007669"/>
    <property type="project" value="UniProtKB-SubCell"/>
</dbReference>
<dbReference type="Pfam" id="PF00664">
    <property type="entry name" value="ABC_membrane"/>
    <property type="match status" value="1"/>
</dbReference>
<evidence type="ECO:0000259" key="11">
    <source>
        <dbReference type="PROSITE" id="PS50929"/>
    </source>
</evidence>
<keyword evidence="2" id="KW-0813">Transport</keyword>
<dbReference type="InterPro" id="IPR003439">
    <property type="entry name" value="ABC_transporter-like_ATP-bd"/>
</dbReference>
<keyword evidence="3" id="KW-1003">Cell membrane</keyword>
<gene>
    <name evidence="12" type="primary">yfiB</name>
    <name evidence="12" type="ORF">PRECH8_05530</name>
</gene>
<dbReference type="PROSITE" id="PS00211">
    <property type="entry name" value="ABC_TRANSPORTER_1"/>
    <property type="match status" value="1"/>
</dbReference>
<dbReference type="SUPFAM" id="SSF52540">
    <property type="entry name" value="P-loop containing nucleoside triphosphate hydrolases"/>
    <property type="match status" value="1"/>
</dbReference>
<accession>A0A916QF53</accession>
<feature type="transmembrane region" description="Helical" evidence="9">
    <location>
        <begin position="175"/>
        <end position="192"/>
    </location>
</feature>
<dbReference type="SUPFAM" id="SSF90123">
    <property type="entry name" value="ABC transporter transmembrane region"/>
    <property type="match status" value="1"/>
</dbReference>
<dbReference type="InterPro" id="IPR036640">
    <property type="entry name" value="ABC1_TM_sf"/>
</dbReference>
<dbReference type="InterPro" id="IPR027417">
    <property type="entry name" value="P-loop_NTPase"/>
</dbReference>
<feature type="transmembrane region" description="Helical" evidence="9">
    <location>
        <begin position="295"/>
        <end position="315"/>
    </location>
</feature>
<dbReference type="GO" id="GO:0005524">
    <property type="term" value="F:ATP binding"/>
    <property type="evidence" value="ECO:0007669"/>
    <property type="project" value="UniProtKB-KW"/>
</dbReference>
<dbReference type="SMART" id="SM00382">
    <property type="entry name" value="AAA"/>
    <property type="match status" value="1"/>
</dbReference>
<dbReference type="Gene3D" id="3.40.50.300">
    <property type="entry name" value="P-loop containing nucleotide triphosphate hydrolases"/>
    <property type="match status" value="1"/>
</dbReference>
<reference evidence="12" key="2">
    <citation type="journal article" date="2021" name="Data Brief">
        <title>Draft genome sequence data of the facultative, thermophilic, xylanolytic bacterium Paenibacillus sp. strain DA-C8.</title>
        <authorList>
            <person name="Chhe C."/>
            <person name="Uke A."/>
            <person name="Baramee S."/>
            <person name="Ungkulpasvich U."/>
            <person name="Tachaapaikoon C."/>
            <person name="Pason P."/>
            <person name="Waeonukul R."/>
            <person name="Ratanakhanokchai K."/>
            <person name="Kosugi A."/>
        </authorList>
    </citation>
    <scope>NUCLEOTIDE SEQUENCE</scope>
    <source>
        <strain evidence="12">DA-C8</strain>
    </source>
</reference>
<evidence type="ECO:0000256" key="1">
    <source>
        <dbReference type="ARBA" id="ARBA00004651"/>
    </source>
</evidence>
<keyword evidence="8 9" id="KW-0472">Membrane</keyword>
<evidence type="ECO:0000256" key="9">
    <source>
        <dbReference type="SAM" id="Phobius"/>
    </source>
</evidence>
<dbReference type="InterPro" id="IPR003593">
    <property type="entry name" value="AAA+_ATPase"/>
</dbReference>
<dbReference type="CDD" id="cd18548">
    <property type="entry name" value="ABC_6TM_Tm287_like"/>
    <property type="match status" value="1"/>
</dbReference>
<dbReference type="Pfam" id="PF00005">
    <property type="entry name" value="ABC_tran"/>
    <property type="match status" value="1"/>
</dbReference>
<feature type="transmembrane region" description="Helical" evidence="9">
    <location>
        <begin position="70"/>
        <end position="94"/>
    </location>
</feature>
<comment type="subcellular location">
    <subcellularLocation>
        <location evidence="1">Cell membrane</location>
        <topology evidence="1">Multi-pass membrane protein</topology>
    </subcellularLocation>
</comment>
<proteinExistence type="predicted"/>
<keyword evidence="5" id="KW-0547">Nucleotide-binding</keyword>
<feature type="domain" description="ABC transporter" evidence="10">
    <location>
        <begin position="374"/>
        <end position="607"/>
    </location>
</feature>
<dbReference type="GO" id="GO:0016887">
    <property type="term" value="F:ATP hydrolysis activity"/>
    <property type="evidence" value="ECO:0007669"/>
    <property type="project" value="InterPro"/>
</dbReference>
<name>A0A916QF53_9BACL</name>
<reference evidence="12" key="1">
    <citation type="submission" date="2020-08" db="EMBL/GenBank/DDBJ databases">
        <authorList>
            <person name="Uke A."/>
            <person name="Chhe C."/>
            <person name="Baramee S."/>
            <person name="Kosugi A."/>
        </authorList>
    </citation>
    <scope>NUCLEOTIDE SEQUENCE</scope>
    <source>
        <strain evidence="12">DA-C8</strain>
    </source>
</reference>
<dbReference type="PROSITE" id="PS50893">
    <property type="entry name" value="ABC_TRANSPORTER_2"/>
    <property type="match status" value="1"/>
</dbReference>
<evidence type="ECO:0000313" key="13">
    <source>
        <dbReference type="Proteomes" id="UP000654993"/>
    </source>
</evidence>
<evidence type="ECO:0000259" key="10">
    <source>
        <dbReference type="PROSITE" id="PS50893"/>
    </source>
</evidence>
<protein>
    <submittedName>
        <fullName evidence="12">ABC transporter ATP-binding protein YfiB</fullName>
    </submittedName>
</protein>
<evidence type="ECO:0000256" key="3">
    <source>
        <dbReference type="ARBA" id="ARBA00022475"/>
    </source>
</evidence>
<evidence type="ECO:0000256" key="6">
    <source>
        <dbReference type="ARBA" id="ARBA00022840"/>
    </source>
</evidence>
<dbReference type="PANTHER" id="PTHR43394:SF1">
    <property type="entry name" value="ATP-BINDING CASSETTE SUB-FAMILY B MEMBER 10, MITOCHONDRIAL"/>
    <property type="match status" value="1"/>
</dbReference>
<dbReference type="Proteomes" id="UP000654993">
    <property type="component" value="Unassembled WGS sequence"/>
</dbReference>
<dbReference type="GO" id="GO:0015421">
    <property type="term" value="F:ABC-type oligopeptide transporter activity"/>
    <property type="evidence" value="ECO:0007669"/>
    <property type="project" value="TreeGrafter"/>
</dbReference>
<dbReference type="FunFam" id="3.40.50.300:FF:000221">
    <property type="entry name" value="Multidrug ABC transporter ATP-binding protein"/>
    <property type="match status" value="1"/>
</dbReference>
<evidence type="ECO:0000256" key="5">
    <source>
        <dbReference type="ARBA" id="ARBA00022741"/>
    </source>
</evidence>
<dbReference type="Gene3D" id="1.20.1560.10">
    <property type="entry name" value="ABC transporter type 1, transmembrane domain"/>
    <property type="match status" value="1"/>
</dbReference>
<keyword evidence="4 9" id="KW-0812">Transmembrane</keyword>
<sequence length="617" mass="68493">MMAYPFQIQRRDNAFIRLGSQVWTFLKPYKKPIIIALALMGVELIVELWHPLLMKTVIDEGIMKQDLSAVLGWGGLMVAVALLGFAAGITNSFYSSYVSQHFGYDVRAKLFMRIQHFSVSAFQHFPPSSLITRMTSDVNQLQNVVFMGLRIMLRAPLLMAGSLIMALLIDVRIAGILLIAVPICVTILIWLMRKGFQLFRAVQNQLDATNGIVRENLMGMRLIKAFVRYRREIDRFDRSNTELMERTAKALRLIETTIPILLLLMNISILVILWFGNWQMGIGGVSAGDTAAIVIYATRITGIFGLLSHILMSIARARASASRVQEVLQAEDPGEETLVWEDSRAEMGAEVEEEGPAAAAAEDPCLGKEIIGKLEFEAVTFRYPGTSEPVLRDLSFVVHPGETVAVMGATGSGKSSMFQLIPRLFQPERGRILIDGVDIRDLPLEEWRRSIGMVPQEVVLFTGTIADNIRWGQNNASLDEVMEAAKHAQIHETILELGEGYGTIVGQKGVNLSGGQKQRLSIARALIRKPRLLLLDDSTSALDLKTEAKLLRALKRYDCTTLIITQKVSTAMQADRVILLDQGRIIAQGTHEELTASSDLYRRIVASQFGEKAVSGL</sequence>
<dbReference type="EMBL" id="BMAQ01000004">
    <property type="protein sequence ID" value="GFR37257.1"/>
    <property type="molecule type" value="Genomic_DNA"/>
</dbReference>
<feature type="domain" description="ABC transmembrane type-1" evidence="11">
    <location>
        <begin position="34"/>
        <end position="316"/>
    </location>
</feature>
<keyword evidence="6 12" id="KW-0067">ATP-binding</keyword>
<comment type="caution">
    <text evidence="12">The sequence shown here is derived from an EMBL/GenBank/DDBJ whole genome shotgun (WGS) entry which is preliminary data.</text>
</comment>
<dbReference type="InterPro" id="IPR039421">
    <property type="entry name" value="Type_1_exporter"/>
</dbReference>
<feature type="transmembrane region" description="Helical" evidence="9">
    <location>
        <begin position="33"/>
        <end position="50"/>
    </location>
</feature>
<evidence type="ECO:0000256" key="2">
    <source>
        <dbReference type="ARBA" id="ARBA00022448"/>
    </source>
</evidence>
<organism evidence="12 13">
    <name type="scientific">Insulibacter thermoxylanivorax</name>
    <dbReference type="NCBI Taxonomy" id="2749268"/>
    <lineage>
        <taxon>Bacteria</taxon>
        <taxon>Bacillati</taxon>
        <taxon>Bacillota</taxon>
        <taxon>Bacilli</taxon>
        <taxon>Bacillales</taxon>
        <taxon>Paenibacillaceae</taxon>
        <taxon>Insulibacter</taxon>
    </lineage>
</organism>
<dbReference type="AlphaFoldDB" id="A0A916QF53"/>
<dbReference type="InterPro" id="IPR017871">
    <property type="entry name" value="ABC_transporter-like_CS"/>
</dbReference>
<evidence type="ECO:0000256" key="8">
    <source>
        <dbReference type="ARBA" id="ARBA00023136"/>
    </source>
</evidence>
<dbReference type="InterPro" id="IPR011527">
    <property type="entry name" value="ABC1_TM_dom"/>
</dbReference>
<keyword evidence="13" id="KW-1185">Reference proteome</keyword>
<evidence type="ECO:0000256" key="7">
    <source>
        <dbReference type="ARBA" id="ARBA00022989"/>
    </source>
</evidence>
<evidence type="ECO:0000256" key="4">
    <source>
        <dbReference type="ARBA" id="ARBA00022692"/>
    </source>
</evidence>
<keyword evidence="7 9" id="KW-1133">Transmembrane helix</keyword>
<dbReference type="PANTHER" id="PTHR43394">
    <property type="entry name" value="ATP-DEPENDENT PERMEASE MDL1, MITOCHONDRIAL"/>
    <property type="match status" value="1"/>
</dbReference>
<feature type="transmembrane region" description="Helical" evidence="9">
    <location>
        <begin position="253"/>
        <end position="275"/>
    </location>
</feature>
<evidence type="ECO:0000313" key="12">
    <source>
        <dbReference type="EMBL" id="GFR37257.1"/>
    </source>
</evidence>